<protein>
    <submittedName>
        <fullName evidence="8">Threonine/homoserine exporter RhtA</fullName>
    </submittedName>
</protein>
<dbReference type="NCBIfam" id="NF007823">
    <property type="entry name" value="PRK10532.1"/>
    <property type="match status" value="1"/>
</dbReference>
<comment type="similarity">
    <text evidence="2">Belongs to the EamA transporter family.</text>
</comment>
<evidence type="ECO:0000313" key="9">
    <source>
        <dbReference type="Proteomes" id="UP000518300"/>
    </source>
</evidence>
<keyword evidence="9" id="KW-1185">Reference proteome</keyword>
<dbReference type="InterPro" id="IPR050638">
    <property type="entry name" value="AA-Vitamin_Transporters"/>
</dbReference>
<dbReference type="SUPFAM" id="SSF103481">
    <property type="entry name" value="Multidrug resistance efflux transporter EmrE"/>
    <property type="match status" value="2"/>
</dbReference>
<feature type="transmembrane region" description="Helical" evidence="6">
    <location>
        <begin position="98"/>
        <end position="116"/>
    </location>
</feature>
<evidence type="ECO:0000256" key="5">
    <source>
        <dbReference type="ARBA" id="ARBA00023136"/>
    </source>
</evidence>
<dbReference type="Gene3D" id="1.10.3730.20">
    <property type="match status" value="1"/>
</dbReference>
<dbReference type="PANTHER" id="PTHR32322">
    <property type="entry name" value="INNER MEMBRANE TRANSPORTER"/>
    <property type="match status" value="1"/>
</dbReference>
<organism evidence="8 9">
    <name type="scientific">Pyxidicoccus fallax</name>
    <dbReference type="NCBI Taxonomy" id="394095"/>
    <lineage>
        <taxon>Bacteria</taxon>
        <taxon>Pseudomonadati</taxon>
        <taxon>Myxococcota</taxon>
        <taxon>Myxococcia</taxon>
        <taxon>Myxococcales</taxon>
        <taxon>Cystobacterineae</taxon>
        <taxon>Myxococcaceae</taxon>
        <taxon>Pyxidicoccus</taxon>
    </lineage>
</organism>
<proteinExistence type="inferred from homology"/>
<dbReference type="AlphaFoldDB" id="A0A848L9R8"/>
<accession>A0A848L9R8</accession>
<dbReference type="PANTHER" id="PTHR32322:SF2">
    <property type="entry name" value="EAMA DOMAIN-CONTAINING PROTEIN"/>
    <property type="match status" value="1"/>
</dbReference>
<keyword evidence="3 6" id="KW-0812">Transmembrane</keyword>
<evidence type="ECO:0000313" key="8">
    <source>
        <dbReference type="EMBL" id="NMO15294.1"/>
    </source>
</evidence>
<evidence type="ECO:0000256" key="2">
    <source>
        <dbReference type="ARBA" id="ARBA00007362"/>
    </source>
</evidence>
<dbReference type="EMBL" id="JABBJJ010000036">
    <property type="protein sequence ID" value="NMO15294.1"/>
    <property type="molecule type" value="Genomic_DNA"/>
</dbReference>
<dbReference type="Pfam" id="PF00892">
    <property type="entry name" value="EamA"/>
    <property type="match status" value="1"/>
</dbReference>
<gene>
    <name evidence="8" type="primary">rhtA</name>
    <name evidence="8" type="ORF">HG543_10575</name>
</gene>
<dbReference type="GO" id="GO:0016020">
    <property type="term" value="C:membrane"/>
    <property type="evidence" value="ECO:0007669"/>
    <property type="project" value="UniProtKB-SubCell"/>
</dbReference>
<evidence type="ECO:0000256" key="3">
    <source>
        <dbReference type="ARBA" id="ARBA00022692"/>
    </source>
</evidence>
<feature type="transmembrane region" description="Helical" evidence="6">
    <location>
        <begin position="179"/>
        <end position="197"/>
    </location>
</feature>
<dbReference type="Proteomes" id="UP000518300">
    <property type="component" value="Unassembled WGS sequence"/>
</dbReference>
<feature type="transmembrane region" description="Helical" evidence="6">
    <location>
        <begin position="39"/>
        <end position="60"/>
    </location>
</feature>
<evidence type="ECO:0000256" key="6">
    <source>
        <dbReference type="SAM" id="Phobius"/>
    </source>
</evidence>
<feature type="transmembrane region" description="Helical" evidence="6">
    <location>
        <begin position="146"/>
        <end position="167"/>
    </location>
</feature>
<keyword evidence="5 6" id="KW-0472">Membrane</keyword>
<feature type="transmembrane region" description="Helical" evidence="6">
    <location>
        <begin position="72"/>
        <end position="92"/>
    </location>
</feature>
<feature type="transmembrane region" description="Helical" evidence="6">
    <location>
        <begin position="123"/>
        <end position="140"/>
    </location>
</feature>
<dbReference type="InterPro" id="IPR000620">
    <property type="entry name" value="EamA_dom"/>
</dbReference>
<evidence type="ECO:0000256" key="4">
    <source>
        <dbReference type="ARBA" id="ARBA00022989"/>
    </source>
</evidence>
<comment type="subcellular location">
    <subcellularLocation>
        <location evidence="1">Membrane</location>
        <topology evidence="1">Multi-pass membrane protein</topology>
    </subcellularLocation>
</comment>
<feature type="domain" description="EamA" evidence="7">
    <location>
        <begin position="149"/>
        <end position="280"/>
    </location>
</feature>
<evidence type="ECO:0000256" key="1">
    <source>
        <dbReference type="ARBA" id="ARBA00004141"/>
    </source>
</evidence>
<feature type="transmembrane region" description="Helical" evidence="6">
    <location>
        <begin position="209"/>
        <end position="227"/>
    </location>
</feature>
<keyword evidence="4 6" id="KW-1133">Transmembrane helix</keyword>
<evidence type="ECO:0000259" key="7">
    <source>
        <dbReference type="Pfam" id="PF00892"/>
    </source>
</evidence>
<reference evidence="8 9" key="1">
    <citation type="submission" date="2020-04" db="EMBL/GenBank/DDBJ databases">
        <title>Draft genome of Pyxidicoccus fallax type strain.</title>
        <authorList>
            <person name="Whitworth D.E."/>
        </authorList>
    </citation>
    <scope>NUCLEOTIDE SEQUENCE [LARGE SCALE GENOMIC DNA]</scope>
    <source>
        <strain evidence="8 9">DSM 14698</strain>
    </source>
</reference>
<name>A0A848L9R8_9BACT</name>
<comment type="caution">
    <text evidence="8">The sequence shown here is derived from an EMBL/GenBank/DDBJ whole genome shotgun (WGS) entry which is preliminary data.</text>
</comment>
<sequence>MSRVRTMLSPVSVAVLTLLVAMTSIQVGASVAKRLFPLIGAQGVTTLRVFFAALMLLAFWRPWRRKLTRKELWVVVVYGAALGGMNMTFYLALERIPLGIAVAIEFTGPLAVALLSTRRPIDFVWAFLAVAGILMILPLAESSKALDWVGVFWALVAGTCWAFYILFGQRAGASVHGGTATSLGMVTAALLVCPFGVARAGTQLLDVSLLPMALAVAVLSSALPYSLEMIALKRLPARTFGILMSLEPALAALSGLVFLREQLTVIQWAAIGCVILASAGSSATSKPAVAEVPEGVD</sequence>
<dbReference type="InterPro" id="IPR037185">
    <property type="entry name" value="EmrE-like"/>
</dbReference>